<sequence>MENNLRALEAQPLVMDCAKFVELVQLIVDEEATSEEEQLFKDHYEKCKHCLNYYEIEKSAVAVIKNKISKNSPPPELANQIRAKILES</sequence>
<dbReference type="Proteomes" id="UP001403385">
    <property type="component" value="Unassembled WGS sequence"/>
</dbReference>
<dbReference type="RefSeq" id="WP_346822366.1">
    <property type="nucleotide sequence ID" value="NZ_JBDKWZ010000009.1"/>
</dbReference>
<accession>A0AAW9S0H9</accession>
<proteinExistence type="predicted"/>
<comment type="caution">
    <text evidence="1">The sequence shown here is derived from an EMBL/GenBank/DDBJ whole genome shotgun (WGS) entry which is preliminary data.</text>
</comment>
<keyword evidence="2" id="KW-1185">Reference proteome</keyword>
<organism evidence="1 2">
    <name type="scientific">Rapidithrix thailandica</name>
    <dbReference type="NCBI Taxonomy" id="413964"/>
    <lineage>
        <taxon>Bacteria</taxon>
        <taxon>Pseudomonadati</taxon>
        <taxon>Bacteroidota</taxon>
        <taxon>Cytophagia</taxon>
        <taxon>Cytophagales</taxon>
        <taxon>Flammeovirgaceae</taxon>
        <taxon>Rapidithrix</taxon>
    </lineage>
</organism>
<evidence type="ECO:0000313" key="1">
    <source>
        <dbReference type="EMBL" id="MEN7549587.1"/>
    </source>
</evidence>
<dbReference type="EMBL" id="JBDKWZ010000009">
    <property type="protein sequence ID" value="MEN7549587.1"/>
    <property type="molecule type" value="Genomic_DNA"/>
</dbReference>
<reference evidence="1 2" key="1">
    <citation type="submission" date="2024-04" db="EMBL/GenBank/DDBJ databases">
        <title>Novel genus in family Flammeovirgaceae.</title>
        <authorList>
            <person name="Nguyen T.H."/>
            <person name="Vuong T.Q."/>
            <person name="Le H."/>
            <person name="Kim S.-G."/>
        </authorList>
    </citation>
    <scope>NUCLEOTIDE SEQUENCE [LARGE SCALE GENOMIC DNA]</scope>
    <source>
        <strain evidence="1 2">JCM 23209</strain>
    </source>
</reference>
<gene>
    <name evidence="1" type="ORF">AAG747_16810</name>
</gene>
<evidence type="ECO:0008006" key="3">
    <source>
        <dbReference type="Google" id="ProtNLM"/>
    </source>
</evidence>
<dbReference type="AlphaFoldDB" id="A0AAW9S0H9"/>
<protein>
    <recommendedName>
        <fullName evidence="3">Anti-sigma factor</fullName>
    </recommendedName>
</protein>
<evidence type="ECO:0000313" key="2">
    <source>
        <dbReference type="Proteomes" id="UP001403385"/>
    </source>
</evidence>
<name>A0AAW9S0H9_9BACT</name>